<dbReference type="EMBL" id="JARJCM010000070">
    <property type="protein sequence ID" value="KAJ7032790.1"/>
    <property type="molecule type" value="Genomic_DNA"/>
</dbReference>
<proteinExistence type="predicted"/>
<accession>A0AAD6SSE8</accession>
<comment type="caution">
    <text evidence="1">The sequence shown here is derived from an EMBL/GenBank/DDBJ whole genome shotgun (WGS) entry which is preliminary data.</text>
</comment>
<protein>
    <submittedName>
        <fullName evidence="1">Uncharacterized protein</fullName>
    </submittedName>
</protein>
<keyword evidence="2" id="KW-1185">Reference proteome</keyword>
<dbReference type="SUPFAM" id="SSF52047">
    <property type="entry name" value="RNI-like"/>
    <property type="match status" value="1"/>
</dbReference>
<reference evidence="1" key="1">
    <citation type="submission" date="2023-03" db="EMBL/GenBank/DDBJ databases">
        <title>Massive genome expansion in bonnet fungi (Mycena s.s.) driven by repeated elements and novel gene families across ecological guilds.</title>
        <authorList>
            <consortium name="Lawrence Berkeley National Laboratory"/>
            <person name="Harder C.B."/>
            <person name="Miyauchi S."/>
            <person name="Viragh M."/>
            <person name="Kuo A."/>
            <person name="Thoen E."/>
            <person name="Andreopoulos B."/>
            <person name="Lu D."/>
            <person name="Skrede I."/>
            <person name="Drula E."/>
            <person name="Henrissat B."/>
            <person name="Morin E."/>
            <person name="Kohler A."/>
            <person name="Barry K."/>
            <person name="LaButti K."/>
            <person name="Morin E."/>
            <person name="Salamov A."/>
            <person name="Lipzen A."/>
            <person name="Mereny Z."/>
            <person name="Hegedus B."/>
            <person name="Baldrian P."/>
            <person name="Stursova M."/>
            <person name="Weitz H."/>
            <person name="Taylor A."/>
            <person name="Grigoriev I.V."/>
            <person name="Nagy L.G."/>
            <person name="Martin F."/>
            <person name="Kauserud H."/>
        </authorList>
    </citation>
    <scope>NUCLEOTIDE SEQUENCE</scope>
    <source>
        <strain evidence="1">CBHHK200</strain>
    </source>
</reference>
<name>A0AAD6SSE8_9AGAR</name>
<dbReference type="Gene3D" id="3.80.10.10">
    <property type="entry name" value="Ribonuclease Inhibitor"/>
    <property type="match status" value="1"/>
</dbReference>
<gene>
    <name evidence="1" type="ORF">C8F04DRAFT_646532</name>
</gene>
<evidence type="ECO:0000313" key="1">
    <source>
        <dbReference type="EMBL" id="KAJ7032790.1"/>
    </source>
</evidence>
<dbReference type="InterPro" id="IPR032675">
    <property type="entry name" value="LRR_dom_sf"/>
</dbReference>
<dbReference type="AlphaFoldDB" id="A0AAD6SSE8"/>
<sequence>MNNGERGGKTSITKASNRVRNLSYDTSEVSAELWTLIASFASRQSVARLCAASRTFHSTLSATLYTDVLHPPLTATQSSRLIRTLRTETAIQPHPATFIRELGFKDGGMSAIRARDQASSDVFKNLFRLIGSGSPLRVLHWNMDAGLDELGQLLGTPEQFPNLRELCVSSNGTNNNFNFVQAKGLDVLQLNITIYSSGNNLALRLNKLGEAIQMLPTSSPLLDELKLKLQTPFEGYGSMLLPSGVSVDLDPHAGLSDLVSMINLVHLPALTTLDISVDLNPADFDEYDGQDLDFLPDTDFFPFLASHPTLVHLTLNAKGTDLTTDDTFLPHLRSFKGSFEDAAVICSRQRQLDTLVVYYGRTHNNPTYFETVPLSSRLSLTKLQISAVDGSGSAIKAPNELSPNSFAQLVSSFPNLTYLDVCLNKPMTAYRKHLAALVKLEYLRLQEYRTASTSEDVTRIFPPKDYITEFRHFLPFLPSPRLARIEISLFADRVRSRSRYDEYDDSCGSCGSSGEEESCPCCRYGYFLTSDSMVQPSSDMKVDYSFSVTRRSNGTEVVLNGSRVWW</sequence>
<dbReference type="Proteomes" id="UP001218188">
    <property type="component" value="Unassembled WGS sequence"/>
</dbReference>
<evidence type="ECO:0000313" key="2">
    <source>
        <dbReference type="Proteomes" id="UP001218188"/>
    </source>
</evidence>
<organism evidence="1 2">
    <name type="scientific">Mycena alexandri</name>
    <dbReference type="NCBI Taxonomy" id="1745969"/>
    <lineage>
        <taxon>Eukaryota</taxon>
        <taxon>Fungi</taxon>
        <taxon>Dikarya</taxon>
        <taxon>Basidiomycota</taxon>
        <taxon>Agaricomycotina</taxon>
        <taxon>Agaricomycetes</taxon>
        <taxon>Agaricomycetidae</taxon>
        <taxon>Agaricales</taxon>
        <taxon>Marasmiineae</taxon>
        <taxon>Mycenaceae</taxon>
        <taxon>Mycena</taxon>
    </lineage>
</organism>